<evidence type="ECO:0000313" key="3">
    <source>
        <dbReference type="Proteomes" id="UP000789342"/>
    </source>
</evidence>
<feature type="compositionally biased region" description="Basic and acidic residues" evidence="1">
    <location>
        <begin position="1"/>
        <end position="35"/>
    </location>
</feature>
<proteinExistence type="predicted"/>
<reference evidence="2" key="1">
    <citation type="submission" date="2021-06" db="EMBL/GenBank/DDBJ databases">
        <authorList>
            <person name="Kallberg Y."/>
            <person name="Tangrot J."/>
            <person name="Rosling A."/>
        </authorList>
    </citation>
    <scope>NUCLEOTIDE SEQUENCE</scope>
    <source>
        <strain evidence="2">CL551</strain>
    </source>
</reference>
<keyword evidence="3" id="KW-1185">Reference proteome</keyword>
<protein>
    <submittedName>
        <fullName evidence="2">3467_t:CDS:1</fullName>
    </submittedName>
</protein>
<gene>
    <name evidence="2" type="ORF">AMORRO_LOCUS17514</name>
</gene>
<evidence type="ECO:0000256" key="1">
    <source>
        <dbReference type="SAM" id="MobiDB-lite"/>
    </source>
</evidence>
<dbReference type="AlphaFoldDB" id="A0A9N9NXS3"/>
<organism evidence="2 3">
    <name type="scientific">Acaulospora morrowiae</name>
    <dbReference type="NCBI Taxonomy" id="94023"/>
    <lineage>
        <taxon>Eukaryota</taxon>
        <taxon>Fungi</taxon>
        <taxon>Fungi incertae sedis</taxon>
        <taxon>Mucoromycota</taxon>
        <taxon>Glomeromycotina</taxon>
        <taxon>Glomeromycetes</taxon>
        <taxon>Diversisporales</taxon>
        <taxon>Acaulosporaceae</taxon>
        <taxon>Acaulospora</taxon>
    </lineage>
</organism>
<feature type="region of interest" description="Disordered" evidence="1">
    <location>
        <begin position="1"/>
        <end position="57"/>
    </location>
</feature>
<evidence type="ECO:0000313" key="2">
    <source>
        <dbReference type="EMBL" id="CAG8783362.1"/>
    </source>
</evidence>
<feature type="non-terminal residue" evidence="2">
    <location>
        <position position="1"/>
    </location>
</feature>
<name>A0A9N9NXS3_9GLOM</name>
<dbReference type="EMBL" id="CAJVPV010054550">
    <property type="protein sequence ID" value="CAG8783362.1"/>
    <property type="molecule type" value="Genomic_DNA"/>
</dbReference>
<accession>A0A9N9NXS3</accession>
<feature type="compositionally biased region" description="Basic and acidic residues" evidence="1">
    <location>
        <begin position="42"/>
        <end position="57"/>
    </location>
</feature>
<dbReference type="Proteomes" id="UP000789342">
    <property type="component" value="Unassembled WGS sequence"/>
</dbReference>
<sequence length="57" mass="6746">GKEKETDKGKEPTEEFEEQKMKIKKEEQKEEKENTRSAGPDIRTEEMGPYKEKSKED</sequence>
<comment type="caution">
    <text evidence="2">The sequence shown here is derived from an EMBL/GenBank/DDBJ whole genome shotgun (WGS) entry which is preliminary data.</text>
</comment>